<dbReference type="InterPro" id="IPR036291">
    <property type="entry name" value="NAD(P)-bd_dom_sf"/>
</dbReference>
<evidence type="ECO:0000256" key="1">
    <source>
        <dbReference type="ARBA" id="ARBA00022448"/>
    </source>
</evidence>
<accession>B8D5M4</accession>
<proteinExistence type="predicted"/>
<organism evidence="4 5">
    <name type="scientific">Desulfurococcus amylolyticus (strain DSM 18924 / JCM 16383 / VKM B-2413 / 1221n)</name>
    <name type="common">Desulfurococcus kamchatkensis</name>
    <dbReference type="NCBI Taxonomy" id="490899"/>
    <lineage>
        <taxon>Archaea</taxon>
        <taxon>Thermoproteota</taxon>
        <taxon>Thermoprotei</taxon>
        <taxon>Desulfurococcales</taxon>
        <taxon>Desulfurococcaceae</taxon>
        <taxon>Desulfurococcus</taxon>
    </lineage>
</organism>
<dbReference type="Pfam" id="PF02254">
    <property type="entry name" value="TrkA_N"/>
    <property type="match status" value="1"/>
</dbReference>
<dbReference type="EMBL" id="CP001140">
    <property type="protein sequence ID" value="ACL11405.1"/>
    <property type="molecule type" value="Genomic_DNA"/>
</dbReference>
<evidence type="ECO:0000256" key="2">
    <source>
        <dbReference type="ARBA" id="ARBA00023065"/>
    </source>
</evidence>
<dbReference type="AlphaFoldDB" id="B8D5M4"/>
<dbReference type="GeneID" id="7171630"/>
<dbReference type="GO" id="GO:0006813">
    <property type="term" value="P:potassium ion transport"/>
    <property type="evidence" value="ECO:0007669"/>
    <property type="project" value="InterPro"/>
</dbReference>
<keyword evidence="1" id="KW-0813">Transport</keyword>
<dbReference type="PROSITE" id="PS51201">
    <property type="entry name" value="RCK_N"/>
    <property type="match status" value="1"/>
</dbReference>
<dbReference type="STRING" id="490899.DKAM_1079"/>
<evidence type="ECO:0000259" key="3">
    <source>
        <dbReference type="PROSITE" id="PS51201"/>
    </source>
</evidence>
<protein>
    <submittedName>
        <fullName evidence="4">TrkA-N domain protein</fullName>
    </submittedName>
</protein>
<dbReference type="InterPro" id="IPR003148">
    <property type="entry name" value="RCK_N"/>
</dbReference>
<name>B8D5M4_DESA1</name>
<evidence type="ECO:0000313" key="4">
    <source>
        <dbReference type="EMBL" id="ACL11405.1"/>
    </source>
</evidence>
<feature type="domain" description="RCK N-terminal" evidence="3">
    <location>
        <begin position="3"/>
        <end position="126"/>
    </location>
</feature>
<dbReference type="RefSeq" id="WP_012608746.1">
    <property type="nucleotide sequence ID" value="NC_011766.1"/>
</dbReference>
<dbReference type="HOGENOM" id="CLU_046525_2_5_2"/>
<dbReference type="Proteomes" id="UP000006903">
    <property type="component" value="Chromosome"/>
</dbReference>
<sequence>MARPRILIIGGGKVAEHLLTLFNIHEEAEEVIVVDKDSRRRSIFEKIGDVLVLEGDATDIGIYNEINMKDITVILALTNSDEVNLMVLAIAKSFNIPIRIGRFTDSKIAELVSSLGLGIPIVQPVVVANIIAQIISSISNGKVIGNVGEDKMLMVSISEADPVAESSIGNIDLGEDGKIILLFDGLKLKIPEPSDILKPGNILFILARNEEVIRKIKG</sequence>
<dbReference type="PANTHER" id="PTHR43833:SF5">
    <property type="entry name" value="TRK SYSTEM POTASSIUM UPTAKE PROTEIN TRKA"/>
    <property type="match status" value="1"/>
</dbReference>
<dbReference type="SUPFAM" id="SSF51735">
    <property type="entry name" value="NAD(P)-binding Rossmann-fold domains"/>
    <property type="match status" value="1"/>
</dbReference>
<gene>
    <name evidence="4" type="ordered locus">DKAM_1079</name>
</gene>
<dbReference type="eggNOG" id="arCOG01957">
    <property type="taxonomic scope" value="Archaea"/>
</dbReference>
<dbReference type="Gene3D" id="3.40.50.720">
    <property type="entry name" value="NAD(P)-binding Rossmann-like Domain"/>
    <property type="match status" value="1"/>
</dbReference>
<reference evidence="4 5" key="1">
    <citation type="journal article" date="2009" name="J. Bacteriol.">
        <title>Complete genome sequence of the anaerobic, protein-degrading hyperthermophilic crenarchaeon Desulfurococcus kamchatkensis.</title>
        <authorList>
            <person name="Ravin N.V."/>
            <person name="Mardanov A.V."/>
            <person name="Beletsky A.V."/>
            <person name="Kublanov I.V."/>
            <person name="Kolganova T.V."/>
            <person name="Lebedinsky A.V."/>
            <person name="Chernyh N.A."/>
            <person name="Bonch-Osmolovskaya E.A."/>
            <person name="Skryabin K.G."/>
        </authorList>
    </citation>
    <scope>NUCLEOTIDE SEQUENCE [LARGE SCALE GENOMIC DNA]</scope>
    <source>
        <strain evidence="5">DSM 18924 / JCM 16383 / VKM B-2413 / 1221n</strain>
    </source>
</reference>
<dbReference type="PANTHER" id="PTHR43833">
    <property type="entry name" value="POTASSIUM CHANNEL PROTEIN 2-RELATED-RELATED"/>
    <property type="match status" value="1"/>
</dbReference>
<dbReference type="InterPro" id="IPR050721">
    <property type="entry name" value="Trk_Ktr_HKT_K-transport"/>
</dbReference>
<dbReference type="KEGG" id="dka:DKAM_1079"/>
<keyword evidence="2" id="KW-0406">Ion transport</keyword>
<evidence type="ECO:0000313" key="5">
    <source>
        <dbReference type="Proteomes" id="UP000006903"/>
    </source>
</evidence>